<feature type="region of interest" description="Disordered" evidence="1">
    <location>
        <begin position="180"/>
        <end position="208"/>
    </location>
</feature>
<feature type="domain" description="Cupin type-2" evidence="2">
    <location>
        <begin position="101"/>
        <end position="163"/>
    </location>
</feature>
<gene>
    <name evidence="3" type="ORF">SBRCBS47491_000833</name>
</gene>
<evidence type="ECO:0000313" key="3">
    <source>
        <dbReference type="EMBL" id="CAK7210617.1"/>
    </source>
</evidence>
<dbReference type="InterPro" id="IPR013096">
    <property type="entry name" value="Cupin_2"/>
</dbReference>
<name>A0ABP0ATM9_9PEZI</name>
<dbReference type="InterPro" id="IPR014710">
    <property type="entry name" value="RmlC-like_jellyroll"/>
</dbReference>
<dbReference type="SUPFAM" id="SSF51182">
    <property type="entry name" value="RmlC-like cupins"/>
    <property type="match status" value="1"/>
</dbReference>
<accession>A0ABP0ATM9</accession>
<comment type="caution">
    <text evidence="3">The sequence shown here is derived from an EMBL/GenBank/DDBJ whole genome shotgun (WGS) entry which is preliminary data.</text>
</comment>
<organism evidence="3 4">
    <name type="scientific">Sporothrix bragantina</name>
    <dbReference type="NCBI Taxonomy" id="671064"/>
    <lineage>
        <taxon>Eukaryota</taxon>
        <taxon>Fungi</taxon>
        <taxon>Dikarya</taxon>
        <taxon>Ascomycota</taxon>
        <taxon>Pezizomycotina</taxon>
        <taxon>Sordariomycetes</taxon>
        <taxon>Sordariomycetidae</taxon>
        <taxon>Ophiostomatales</taxon>
        <taxon>Ophiostomataceae</taxon>
        <taxon>Sporothrix</taxon>
    </lineage>
</organism>
<sequence length="208" mass="22390">MATQPPLERPPTQNQLATALPGPAVYVTAHAENGTAVIQSRRPVAWATYDEGEMQMAIAWTTDTFPANLSDDKDIVSHDARMAKGTGATGLVVRGGTVLRYVDFAPGYACMMHRTVSVDYGIVLEGTVVSELDSGETVTLGRGDSMVQRATMHAWRNPSKTEWARMVFCLQHCETPRNKDGQALQEDLGRGTPGIPASGNDTEVAGDK</sequence>
<evidence type="ECO:0000259" key="2">
    <source>
        <dbReference type="Pfam" id="PF07883"/>
    </source>
</evidence>
<evidence type="ECO:0000256" key="1">
    <source>
        <dbReference type="SAM" id="MobiDB-lite"/>
    </source>
</evidence>
<dbReference type="InterPro" id="IPR011051">
    <property type="entry name" value="RmlC_Cupin_sf"/>
</dbReference>
<protein>
    <recommendedName>
        <fullName evidence="2">Cupin type-2 domain-containing protein</fullName>
    </recommendedName>
</protein>
<dbReference type="EMBL" id="CAWUHC010000005">
    <property type="protein sequence ID" value="CAK7210617.1"/>
    <property type="molecule type" value="Genomic_DNA"/>
</dbReference>
<dbReference type="PANTHER" id="PTHR36156:SF2">
    <property type="entry name" value="CUPIN TYPE-2 DOMAIN-CONTAINING PROTEIN"/>
    <property type="match status" value="1"/>
</dbReference>
<dbReference type="PANTHER" id="PTHR36156">
    <property type="entry name" value="SLR2101 PROTEIN"/>
    <property type="match status" value="1"/>
</dbReference>
<dbReference type="Gene3D" id="2.60.120.10">
    <property type="entry name" value="Jelly Rolls"/>
    <property type="match status" value="1"/>
</dbReference>
<dbReference type="Pfam" id="PF07883">
    <property type="entry name" value="Cupin_2"/>
    <property type="match status" value="1"/>
</dbReference>
<keyword evidence="4" id="KW-1185">Reference proteome</keyword>
<evidence type="ECO:0000313" key="4">
    <source>
        <dbReference type="Proteomes" id="UP001642406"/>
    </source>
</evidence>
<reference evidence="3 4" key="1">
    <citation type="submission" date="2024-01" db="EMBL/GenBank/DDBJ databases">
        <authorList>
            <person name="Allen C."/>
            <person name="Tagirdzhanova G."/>
        </authorList>
    </citation>
    <scope>NUCLEOTIDE SEQUENCE [LARGE SCALE GENOMIC DNA]</scope>
</reference>
<dbReference type="InterPro" id="IPR047142">
    <property type="entry name" value="OryJ/VirC-like"/>
</dbReference>
<dbReference type="Proteomes" id="UP001642406">
    <property type="component" value="Unassembled WGS sequence"/>
</dbReference>
<dbReference type="CDD" id="cd02231">
    <property type="entry name" value="cupin_BLL6423-like"/>
    <property type="match status" value="1"/>
</dbReference>
<proteinExistence type="predicted"/>